<dbReference type="FunCoup" id="A0A1Q5PVL5">
    <property type="interactions" value="1"/>
</dbReference>
<dbReference type="Gene3D" id="1.10.10.10">
    <property type="entry name" value="Winged helix-like DNA-binding domain superfamily/Winged helix DNA-binding domain"/>
    <property type="match status" value="1"/>
</dbReference>
<evidence type="ECO:0000256" key="1">
    <source>
        <dbReference type="ARBA" id="ARBA00023015"/>
    </source>
</evidence>
<dbReference type="PANTHER" id="PTHR38445:SF6">
    <property type="entry name" value="GNTR-FAMILY TRANSCRIPTIONAL REGULATOR"/>
    <property type="match status" value="1"/>
</dbReference>
<proteinExistence type="predicted"/>
<dbReference type="RefSeq" id="WP_073824172.1">
    <property type="nucleotide sequence ID" value="NZ_MQVS01000005.1"/>
</dbReference>
<dbReference type="PROSITE" id="PS50949">
    <property type="entry name" value="HTH_GNTR"/>
    <property type="match status" value="1"/>
</dbReference>
<evidence type="ECO:0000256" key="2">
    <source>
        <dbReference type="ARBA" id="ARBA00023125"/>
    </source>
</evidence>
<organism evidence="5 6">
    <name type="scientific">Buchananella hordeovulneris</name>
    <dbReference type="NCBI Taxonomy" id="52770"/>
    <lineage>
        <taxon>Bacteria</taxon>
        <taxon>Bacillati</taxon>
        <taxon>Actinomycetota</taxon>
        <taxon>Actinomycetes</taxon>
        <taxon>Actinomycetales</taxon>
        <taxon>Actinomycetaceae</taxon>
        <taxon>Buchananella</taxon>
    </lineage>
</organism>
<dbReference type="Proteomes" id="UP000185612">
    <property type="component" value="Unassembled WGS sequence"/>
</dbReference>
<dbReference type="Pfam" id="PF00392">
    <property type="entry name" value="GntR"/>
    <property type="match status" value="1"/>
</dbReference>
<gene>
    <name evidence="5" type="ORF">BSZ40_05665</name>
</gene>
<dbReference type="InterPro" id="IPR036388">
    <property type="entry name" value="WH-like_DNA-bd_sf"/>
</dbReference>
<dbReference type="SMART" id="SM00345">
    <property type="entry name" value="HTH_GNTR"/>
    <property type="match status" value="1"/>
</dbReference>
<keyword evidence="3" id="KW-0804">Transcription</keyword>
<protein>
    <submittedName>
        <fullName evidence="5">GntR family transcriptional regulator</fullName>
    </submittedName>
</protein>
<accession>A0A1Q5PVL5</accession>
<dbReference type="SUPFAM" id="SSF46785">
    <property type="entry name" value="Winged helix' DNA-binding domain"/>
    <property type="match status" value="1"/>
</dbReference>
<keyword evidence="6" id="KW-1185">Reference proteome</keyword>
<dbReference type="STRING" id="52770.BSZ40_05665"/>
<comment type="caution">
    <text evidence="5">The sequence shown here is derived from an EMBL/GenBank/DDBJ whole genome shotgun (WGS) entry which is preliminary data.</text>
</comment>
<sequence length="121" mass="13173">MAADARPIWIQLVDEFRRRIVGGQWAAGDKIPSVRELALDLGVNPNTVQRALTEIDRLGLTQTARATGRYVTTEAAAIDATRLEIARAAADQYVASARSIGLTQQTSTQLIAERWPANEGN</sequence>
<evidence type="ECO:0000256" key="3">
    <source>
        <dbReference type="ARBA" id="ARBA00023163"/>
    </source>
</evidence>
<keyword evidence="2" id="KW-0238">DNA-binding</keyword>
<dbReference type="InterPro" id="IPR036390">
    <property type="entry name" value="WH_DNA-bd_sf"/>
</dbReference>
<name>A0A1Q5PVL5_9ACTO</name>
<dbReference type="GO" id="GO:0003700">
    <property type="term" value="F:DNA-binding transcription factor activity"/>
    <property type="evidence" value="ECO:0007669"/>
    <property type="project" value="InterPro"/>
</dbReference>
<dbReference type="PANTHER" id="PTHR38445">
    <property type="entry name" value="HTH-TYPE TRANSCRIPTIONAL REPRESSOR YTRA"/>
    <property type="match status" value="1"/>
</dbReference>
<evidence type="ECO:0000313" key="5">
    <source>
        <dbReference type="EMBL" id="OKL51644.1"/>
    </source>
</evidence>
<feature type="domain" description="HTH gntR-type" evidence="4">
    <location>
        <begin position="6"/>
        <end position="74"/>
    </location>
</feature>
<dbReference type="InterPro" id="IPR000524">
    <property type="entry name" value="Tscrpt_reg_HTH_GntR"/>
</dbReference>
<dbReference type="GO" id="GO:0003677">
    <property type="term" value="F:DNA binding"/>
    <property type="evidence" value="ECO:0007669"/>
    <property type="project" value="UniProtKB-KW"/>
</dbReference>
<keyword evidence="1" id="KW-0805">Transcription regulation</keyword>
<evidence type="ECO:0000313" key="6">
    <source>
        <dbReference type="Proteomes" id="UP000185612"/>
    </source>
</evidence>
<evidence type="ECO:0000259" key="4">
    <source>
        <dbReference type="PROSITE" id="PS50949"/>
    </source>
</evidence>
<reference evidence="6" key="1">
    <citation type="submission" date="2016-12" db="EMBL/GenBank/DDBJ databases">
        <authorList>
            <person name="Meng X."/>
        </authorList>
    </citation>
    <scope>NUCLEOTIDE SEQUENCE [LARGE SCALE GENOMIC DNA]</scope>
    <source>
        <strain evidence="6">DSM 20732</strain>
    </source>
</reference>
<dbReference type="CDD" id="cd07377">
    <property type="entry name" value="WHTH_GntR"/>
    <property type="match status" value="1"/>
</dbReference>
<dbReference type="AlphaFoldDB" id="A0A1Q5PVL5"/>
<dbReference type="EMBL" id="MQVS01000005">
    <property type="protein sequence ID" value="OKL51644.1"/>
    <property type="molecule type" value="Genomic_DNA"/>
</dbReference>
<dbReference type="InParanoid" id="A0A1Q5PVL5"/>